<protein>
    <submittedName>
        <fullName evidence="1">Uncharacterized protein</fullName>
    </submittedName>
</protein>
<organism evidence="1 2">
    <name type="scientific">Batillaria attramentaria</name>
    <dbReference type="NCBI Taxonomy" id="370345"/>
    <lineage>
        <taxon>Eukaryota</taxon>
        <taxon>Metazoa</taxon>
        <taxon>Spiralia</taxon>
        <taxon>Lophotrochozoa</taxon>
        <taxon>Mollusca</taxon>
        <taxon>Gastropoda</taxon>
        <taxon>Caenogastropoda</taxon>
        <taxon>Sorbeoconcha</taxon>
        <taxon>Cerithioidea</taxon>
        <taxon>Batillariidae</taxon>
        <taxon>Batillaria</taxon>
    </lineage>
</organism>
<dbReference type="EMBL" id="JACVVK020000039">
    <property type="protein sequence ID" value="KAK7500116.1"/>
    <property type="molecule type" value="Genomic_DNA"/>
</dbReference>
<gene>
    <name evidence="1" type="ORF">BaRGS_00008663</name>
</gene>
<comment type="caution">
    <text evidence="1">The sequence shown here is derived from an EMBL/GenBank/DDBJ whole genome shotgun (WGS) entry which is preliminary data.</text>
</comment>
<dbReference type="AlphaFoldDB" id="A0ABD0LLJ1"/>
<reference evidence="1 2" key="1">
    <citation type="journal article" date="2023" name="Sci. Data">
        <title>Genome assembly of the Korean intertidal mud-creeper Batillaria attramentaria.</title>
        <authorList>
            <person name="Patra A.K."/>
            <person name="Ho P.T."/>
            <person name="Jun S."/>
            <person name="Lee S.J."/>
            <person name="Kim Y."/>
            <person name="Won Y.J."/>
        </authorList>
    </citation>
    <scope>NUCLEOTIDE SEQUENCE [LARGE SCALE GENOMIC DNA]</scope>
    <source>
        <strain evidence="1">Wonlab-2016</strain>
    </source>
</reference>
<evidence type="ECO:0000313" key="2">
    <source>
        <dbReference type="Proteomes" id="UP001519460"/>
    </source>
</evidence>
<dbReference type="Proteomes" id="UP001519460">
    <property type="component" value="Unassembled WGS sequence"/>
</dbReference>
<keyword evidence="2" id="KW-1185">Reference proteome</keyword>
<name>A0ABD0LLJ1_9CAEN</name>
<evidence type="ECO:0000313" key="1">
    <source>
        <dbReference type="EMBL" id="KAK7500116.1"/>
    </source>
</evidence>
<accession>A0ABD0LLJ1</accession>
<proteinExistence type="predicted"/>
<sequence length="120" mass="13820">MSMAPSIDKKKKACMFSRLQKSLSSIKGKNCIGRHAAFCLPSRIARLAQYLQVVDNQAKRHYPNQQDQLRIGQFFQRHNGKIEPLVLFADKNSAHVHNSHSSGDVWKERRHIYPPSEAFF</sequence>